<accession>A0A5C8J0A0</accession>
<dbReference type="RefSeq" id="WP_147923826.1">
    <property type="nucleotide sequence ID" value="NZ_VRTY01000122.1"/>
</dbReference>
<gene>
    <name evidence="1" type="ORF">FVR03_21450</name>
</gene>
<sequence length="506" mass="59296">MVELIRLIKILEKRAKKATYNKCNYADNSLEAKLYLLVKDGHVKTDFEAIQALYGNEANAKGYKMLKSRLIKKLFNNLDNVDLNDKELLPYAHAEQQCYLKLNRVLTLIRLAEHQLAHKFVQQAIGLAVKLDNTALILRSYEYAYNTAGLMRDELLFKQYEQKIKHYKLVSDVEFEIDLTFQRTKLLLLNSGFSRAEIIRELPEMMQQMHQKWKETGSAKIFRYWQYIFNFYHETAGNFAEVISNADEVEMMVKNKQVSELNVDLRYYKFVKLYALHQLQKYQEGLAFAKTIETSFIYGSTSWASYLENYFLLAMHSRSYKLAGKLIQMFLESEATEILSQMMKERWALNIKFYNLVAPVYDADLLPIQEGKVDSFKLSSIDKVGFNVALIVLEFFKIVEQEGPIATASHIDRIRKYSGKHLIAIEAERPRIFMKLLLLVLRENFSYTECKVKSRYLFQKLKNAVKQPQTFSEAEIVPYEQLWELLLLKLQQWHLNSQDPVSLTES</sequence>
<keyword evidence="2" id="KW-1185">Reference proteome</keyword>
<reference evidence="1 2" key="1">
    <citation type="submission" date="2019-08" db="EMBL/GenBank/DDBJ databases">
        <authorList>
            <person name="Shi S."/>
        </authorList>
    </citation>
    <scope>NUCLEOTIDE SEQUENCE [LARGE SCALE GENOMIC DNA]</scope>
    <source>
        <strain evidence="1 2">GY10130</strain>
    </source>
</reference>
<dbReference type="AlphaFoldDB" id="A0A5C8J0A0"/>
<dbReference type="OrthoDB" id="1490648at2"/>
<organism evidence="1 2">
    <name type="scientific">Pontibacter qinzhouensis</name>
    <dbReference type="NCBI Taxonomy" id="2603253"/>
    <lineage>
        <taxon>Bacteria</taxon>
        <taxon>Pseudomonadati</taxon>
        <taxon>Bacteroidota</taxon>
        <taxon>Cytophagia</taxon>
        <taxon>Cytophagales</taxon>
        <taxon>Hymenobacteraceae</taxon>
        <taxon>Pontibacter</taxon>
    </lineage>
</organism>
<proteinExistence type="predicted"/>
<name>A0A5C8J0A0_9BACT</name>
<protein>
    <submittedName>
        <fullName evidence="1">Uncharacterized protein</fullName>
    </submittedName>
</protein>
<comment type="caution">
    <text evidence="1">The sequence shown here is derived from an EMBL/GenBank/DDBJ whole genome shotgun (WGS) entry which is preliminary data.</text>
</comment>
<evidence type="ECO:0000313" key="1">
    <source>
        <dbReference type="EMBL" id="TXK26895.1"/>
    </source>
</evidence>
<dbReference type="Proteomes" id="UP000321926">
    <property type="component" value="Unassembled WGS sequence"/>
</dbReference>
<evidence type="ECO:0000313" key="2">
    <source>
        <dbReference type="Proteomes" id="UP000321926"/>
    </source>
</evidence>
<dbReference type="EMBL" id="VRTY01000122">
    <property type="protein sequence ID" value="TXK26895.1"/>
    <property type="molecule type" value="Genomic_DNA"/>
</dbReference>